<reference evidence="1" key="1">
    <citation type="journal article" date="2014" name="Front. Microbiol.">
        <title>High frequency of phylogenetically diverse reductive dehalogenase-homologous genes in deep subseafloor sedimentary metagenomes.</title>
        <authorList>
            <person name="Kawai M."/>
            <person name="Futagami T."/>
            <person name="Toyoda A."/>
            <person name="Takaki Y."/>
            <person name="Nishi S."/>
            <person name="Hori S."/>
            <person name="Arai W."/>
            <person name="Tsubouchi T."/>
            <person name="Morono Y."/>
            <person name="Uchiyama I."/>
            <person name="Ito T."/>
            <person name="Fujiyama A."/>
            <person name="Inagaki F."/>
            <person name="Takami H."/>
        </authorList>
    </citation>
    <scope>NUCLEOTIDE SEQUENCE</scope>
    <source>
        <strain evidence="1">Expedition CK06-06</strain>
    </source>
</reference>
<gene>
    <name evidence="1" type="ORF">S01H4_53552</name>
</gene>
<sequence length="69" mass="8352">IGTSNREIKRIERNAQLYDFRKKKLPTIAELNRYLKKEYITIMEYIYYGLRLGYSEKHLGWILLDKGLI</sequence>
<comment type="caution">
    <text evidence="1">The sequence shown here is derived from an EMBL/GenBank/DDBJ whole genome shotgun (WGS) entry which is preliminary data.</text>
</comment>
<evidence type="ECO:0000313" key="1">
    <source>
        <dbReference type="EMBL" id="GAH18402.1"/>
    </source>
</evidence>
<proteinExistence type="predicted"/>
<organism evidence="1">
    <name type="scientific">marine sediment metagenome</name>
    <dbReference type="NCBI Taxonomy" id="412755"/>
    <lineage>
        <taxon>unclassified sequences</taxon>
        <taxon>metagenomes</taxon>
        <taxon>ecological metagenomes</taxon>
    </lineage>
</organism>
<name>X1DDU8_9ZZZZ</name>
<feature type="non-terminal residue" evidence="1">
    <location>
        <position position="1"/>
    </location>
</feature>
<dbReference type="AlphaFoldDB" id="X1DDU8"/>
<dbReference type="EMBL" id="BART01030729">
    <property type="protein sequence ID" value="GAH18402.1"/>
    <property type="molecule type" value="Genomic_DNA"/>
</dbReference>
<protein>
    <submittedName>
        <fullName evidence="1">Uncharacterized protein</fullName>
    </submittedName>
</protein>
<accession>X1DDU8</accession>